<proteinExistence type="predicted"/>
<reference evidence="1 2" key="1">
    <citation type="submission" date="2012-08" db="EMBL/GenBank/DDBJ databases">
        <authorList>
            <person name="Gan P.H.P."/>
            <person name="Ikeda K."/>
            <person name="Irieda H."/>
            <person name="Narusaka M."/>
            <person name="O'Connell R.J."/>
            <person name="Narusaka Y."/>
            <person name="Takano Y."/>
            <person name="Kubo Y."/>
            <person name="Shirasu K."/>
        </authorList>
    </citation>
    <scope>NUCLEOTIDE SEQUENCE [LARGE SCALE GENOMIC DNA]</scope>
    <source>
        <strain evidence="1 2">Nara gc5</strain>
    </source>
</reference>
<evidence type="ECO:0000313" key="2">
    <source>
        <dbReference type="Proteomes" id="UP000011096"/>
    </source>
</evidence>
<comment type="caution">
    <text evidence="1">The sequence shown here is derived from an EMBL/GenBank/DDBJ whole genome shotgun (WGS) entry which is preliminary data.</text>
</comment>
<organism evidence="1 2">
    <name type="scientific">Colletotrichum fructicola (strain Nara gc5)</name>
    <name type="common">Anthracnose fungus</name>
    <name type="synonym">Colletotrichum gloeosporioides (strain Nara gc5)</name>
    <dbReference type="NCBI Taxonomy" id="1213859"/>
    <lineage>
        <taxon>Eukaryota</taxon>
        <taxon>Fungi</taxon>
        <taxon>Dikarya</taxon>
        <taxon>Ascomycota</taxon>
        <taxon>Pezizomycotina</taxon>
        <taxon>Sordariomycetes</taxon>
        <taxon>Hypocreomycetidae</taxon>
        <taxon>Glomerellales</taxon>
        <taxon>Glomerellaceae</taxon>
        <taxon>Colletotrichum</taxon>
        <taxon>Colletotrichum gloeosporioides species complex</taxon>
    </lineage>
</organism>
<dbReference type="GeneID" id="90979714"/>
<sequence>MAIWTLNLHVVSSNTTTSSRLSASSSSPRGASPAACMHAICTAWVIPSREKGKLLQTLAAPEPRQPVADLDLDLDLDPTTRPSRATVPLPLFSDHPGRHHLFSIQIRPTLASSSLPLAAAAAAAATAAIAAPSKSSHPRPIQPSPAVPNANTNSRSIPAAHALLHQLTAPSPTLTSTSSVAIHLIPNQNPSGRNPGRLGSIQVPCRIAPRLLDLPDYRVCLNCPPDDNTYIAASTARTNYSSIASSLLSRSLKKALRVLSPRLRSSHTT</sequence>
<keyword evidence="2" id="KW-1185">Reference proteome</keyword>
<name>A0A7J6JE23_COLFN</name>
<dbReference type="EMBL" id="ANPB02000002">
    <property type="protein sequence ID" value="KAF4488370.1"/>
    <property type="molecule type" value="Genomic_DNA"/>
</dbReference>
<dbReference type="InParanoid" id="A0A7J6JE23"/>
<reference evidence="1 2" key="2">
    <citation type="submission" date="2020-04" db="EMBL/GenBank/DDBJ databases">
        <title>Genome sequencing and assembly of multiple isolates from the Colletotrichum gloeosporioides species complex.</title>
        <authorList>
            <person name="Gan P."/>
            <person name="Shirasu K."/>
        </authorList>
    </citation>
    <scope>NUCLEOTIDE SEQUENCE [LARGE SCALE GENOMIC DNA]</scope>
    <source>
        <strain evidence="1 2">Nara gc5</strain>
    </source>
</reference>
<accession>A0A7J6JE23</accession>
<evidence type="ECO:0000313" key="1">
    <source>
        <dbReference type="EMBL" id="KAF4488370.1"/>
    </source>
</evidence>
<dbReference type="AlphaFoldDB" id="A0A7J6JE23"/>
<protein>
    <submittedName>
        <fullName evidence="1">Uncharacterized protein</fullName>
    </submittedName>
</protein>
<gene>
    <name evidence="1" type="ORF">CGGC5_v003853</name>
</gene>
<dbReference type="Proteomes" id="UP000011096">
    <property type="component" value="Unassembled WGS sequence"/>
</dbReference>
<dbReference type="RefSeq" id="XP_066009353.1">
    <property type="nucleotide sequence ID" value="XM_066151198.1"/>
</dbReference>